<name>A0A5E4WC43_9BURK</name>
<evidence type="ECO:0000313" key="1">
    <source>
        <dbReference type="EMBL" id="VVE21683.1"/>
    </source>
</evidence>
<dbReference type="Proteomes" id="UP000384354">
    <property type="component" value="Unassembled WGS sequence"/>
</dbReference>
<dbReference type="AlphaFoldDB" id="A0A5E4WC43"/>
<sequence length="212" mass="20744">MSREQAYRDAYAKGTIGAAAGAATIAIGGPLVALPGTPIFSTGGMLGSSAAASANGTGVISATINAGSQYVQNGNINPVDVAGAYVTGVAGASGGLVRNITVNALGGAATTSINNFMRGENNSLADAALVNGALSGLGYGIGKFVESGVNTILKPGLDASTWASTGAWAGRGWNLFGKNSAAVTVGTLAEGAGQEIAKPVVHNLPKSNGHKK</sequence>
<dbReference type="EMBL" id="CABPSL010000013">
    <property type="protein sequence ID" value="VVE21683.1"/>
    <property type="molecule type" value="Genomic_DNA"/>
</dbReference>
<dbReference type="OrthoDB" id="9114248at2"/>
<organism evidence="1 2">
    <name type="scientific">Pandoraea cepalis</name>
    <dbReference type="NCBI Taxonomy" id="2508294"/>
    <lineage>
        <taxon>Bacteria</taxon>
        <taxon>Pseudomonadati</taxon>
        <taxon>Pseudomonadota</taxon>
        <taxon>Betaproteobacteria</taxon>
        <taxon>Burkholderiales</taxon>
        <taxon>Burkholderiaceae</taxon>
        <taxon>Pandoraea</taxon>
    </lineage>
</organism>
<proteinExistence type="predicted"/>
<reference evidence="1 2" key="1">
    <citation type="submission" date="2019-08" db="EMBL/GenBank/DDBJ databases">
        <authorList>
            <person name="Peeters C."/>
        </authorList>
    </citation>
    <scope>NUCLEOTIDE SEQUENCE [LARGE SCALE GENOMIC DNA]</scope>
    <source>
        <strain evidence="1 2">LMG 31106</strain>
    </source>
</reference>
<evidence type="ECO:0000313" key="2">
    <source>
        <dbReference type="Proteomes" id="UP000384354"/>
    </source>
</evidence>
<dbReference type="RefSeq" id="WP_150563921.1">
    <property type="nucleotide sequence ID" value="NZ_CABPSL010000013.1"/>
</dbReference>
<gene>
    <name evidence="1" type="ORF">PCE31106_03162</name>
</gene>
<protein>
    <submittedName>
        <fullName evidence="1">Uncharacterized protein</fullName>
    </submittedName>
</protein>
<accession>A0A5E4WC43</accession>